<dbReference type="GO" id="GO:0004326">
    <property type="term" value="F:tetrahydrofolylpolyglutamate synthase activity"/>
    <property type="evidence" value="ECO:0007669"/>
    <property type="project" value="UniProtKB-EC"/>
</dbReference>
<dbReference type="GO" id="GO:0006730">
    <property type="term" value="P:one-carbon metabolic process"/>
    <property type="evidence" value="ECO:0007669"/>
    <property type="project" value="UniProtKB-KW"/>
</dbReference>
<dbReference type="Proteomes" id="UP001178508">
    <property type="component" value="Chromosome 12"/>
</dbReference>
<dbReference type="PROSITE" id="PS01012">
    <property type="entry name" value="FOLYLPOLYGLU_SYNT_2"/>
    <property type="match status" value="1"/>
</dbReference>
<dbReference type="FunFam" id="3.40.1190.10:FF:000008">
    <property type="entry name" value="Folylpolyglutamate synthase"/>
    <property type="match status" value="1"/>
</dbReference>
<evidence type="ECO:0000256" key="9">
    <source>
        <dbReference type="ARBA" id="ARBA00022723"/>
    </source>
</evidence>
<dbReference type="NCBIfam" id="TIGR01499">
    <property type="entry name" value="folC"/>
    <property type="match status" value="1"/>
</dbReference>
<dbReference type="GO" id="GO:0046872">
    <property type="term" value="F:metal ion binding"/>
    <property type="evidence" value="ECO:0007669"/>
    <property type="project" value="UniProtKB-KW"/>
</dbReference>
<dbReference type="EMBL" id="OY660875">
    <property type="protein sequence ID" value="CAJ1068706.1"/>
    <property type="molecule type" value="Genomic_DNA"/>
</dbReference>
<evidence type="ECO:0000256" key="18">
    <source>
        <dbReference type="PIRSR" id="PIRSR038895-1"/>
    </source>
</evidence>
<name>A0AAV1G415_XYRNO</name>
<comment type="subcellular location">
    <subcellularLocation>
        <location evidence="3">Cytoplasm</location>
    </subcellularLocation>
    <subcellularLocation>
        <location evidence="1">Mitochondrion inner membrane</location>
    </subcellularLocation>
    <subcellularLocation>
        <location evidence="2">Mitochondrion matrix</location>
    </subcellularLocation>
</comment>
<keyword evidence="12 18" id="KW-0067">ATP-binding</keyword>
<evidence type="ECO:0000256" key="6">
    <source>
        <dbReference type="ARBA" id="ARBA00022490"/>
    </source>
</evidence>
<protein>
    <recommendedName>
        <fullName evidence="17">Folylpolyglutamate synthase</fullName>
        <ecNumber evidence="17">6.3.2.17</ecNumber>
    </recommendedName>
    <alternativeName>
        <fullName evidence="17">Folylpoly-gamma-glutamate synthetase</fullName>
    </alternativeName>
    <alternativeName>
        <fullName evidence="17">Tetrahydrofolylpolyglutamate synthase</fullName>
    </alternativeName>
</protein>
<evidence type="ECO:0000256" key="4">
    <source>
        <dbReference type="ARBA" id="ARBA00005150"/>
    </source>
</evidence>
<evidence type="ECO:0000256" key="3">
    <source>
        <dbReference type="ARBA" id="ARBA00004496"/>
    </source>
</evidence>
<evidence type="ECO:0000256" key="14">
    <source>
        <dbReference type="ARBA" id="ARBA00023128"/>
    </source>
</evidence>
<keyword evidence="13 19" id="KW-0460">Magnesium</keyword>
<dbReference type="PANTHER" id="PTHR11136:SF5">
    <property type="entry name" value="FOLYLPOLYGLUTAMATE SYNTHASE, MITOCHONDRIAL"/>
    <property type="match status" value="1"/>
</dbReference>
<keyword evidence="10 18" id="KW-0547">Nucleotide-binding</keyword>
<evidence type="ECO:0000313" key="20">
    <source>
        <dbReference type="EMBL" id="CAJ1068706.1"/>
    </source>
</evidence>
<dbReference type="SUPFAM" id="SSF53244">
    <property type="entry name" value="MurD-like peptide ligases, peptide-binding domain"/>
    <property type="match status" value="1"/>
</dbReference>
<feature type="binding site" evidence="19">
    <location>
        <position position="100"/>
    </location>
    <ligand>
        <name>Mg(2+)</name>
        <dbReference type="ChEBI" id="CHEBI:18420"/>
        <label>1</label>
    </ligand>
</feature>
<feature type="binding site" evidence="18">
    <location>
        <position position="333"/>
    </location>
    <ligand>
        <name>ATP</name>
        <dbReference type="ChEBI" id="CHEBI:30616"/>
    </ligand>
</feature>
<evidence type="ECO:0000256" key="8">
    <source>
        <dbReference type="ARBA" id="ARBA00022598"/>
    </source>
</evidence>
<keyword evidence="8 17" id="KW-0436">Ligase</keyword>
<comment type="function">
    <text evidence="17">Catalyzes conversion of folates to polyglutamate derivatives allowing concentration of folate compounds in the cell and the intracellular retention of these cofactors, which are important substrates for most of the folate-dependent enzymes that are involved in one-carbon transfer reactions involved in purine, pyrimidine and amino acid synthesis.</text>
</comment>
<keyword evidence="11" id="KW-0999">Mitochondrion inner membrane</keyword>
<evidence type="ECO:0000256" key="5">
    <source>
        <dbReference type="ARBA" id="ARBA00008276"/>
    </source>
</evidence>
<evidence type="ECO:0000256" key="11">
    <source>
        <dbReference type="ARBA" id="ARBA00022792"/>
    </source>
</evidence>
<evidence type="ECO:0000256" key="12">
    <source>
        <dbReference type="ARBA" id="ARBA00022840"/>
    </source>
</evidence>
<feature type="binding site" evidence="18">
    <location>
        <position position="347"/>
    </location>
    <ligand>
        <name>ATP</name>
        <dbReference type="ChEBI" id="CHEBI:30616"/>
    </ligand>
</feature>
<gene>
    <name evidence="20" type="ORF">XNOV1_A009845</name>
</gene>
<evidence type="ECO:0000256" key="16">
    <source>
        <dbReference type="ARBA" id="ARBA00047493"/>
    </source>
</evidence>
<evidence type="ECO:0000256" key="13">
    <source>
        <dbReference type="ARBA" id="ARBA00022842"/>
    </source>
</evidence>
<evidence type="ECO:0000256" key="19">
    <source>
        <dbReference type="PIRSR" id="PIRSR038895-2"/>
    </source>
</evidence>
<keyword evidence="21" id="KW-1185">Reference proteome</keyword>
<evidence type="ECO:0000256" key="2">
    <source>
        <dbReference type="ARBA" id="ARBA00004305"/>
    </source>
</evidence>
<accession>A0AAV1G415</accession>
<keyword evidence="14" id="KW-0496">Mitochondrion</keyword>
<dbReference type="PROSITE" id="PS01011">
    <property type="entry name" value="FOLYLPOLYGLU_SYNT_1"/>
    <property type="match status" value="1"/>
</dbReference>
<dbReference type="Gene3D" id="3.90.190.20">
    <property type="entry name" value="Mur ligase, C-terminal domain"/>
    <property type="match status" value="1"/>
</dbReference>
<dbReference type="EC" id="6.3.2.17" evidence="17"/>
<organism evidence="20 21">
    <name type="scientific">Xyrichtys novacula</name>
    <name type="common">Pearly razorfish</name>
    <name type="synonym">Hemipteronotus novacula</name>
    <dbReference type="NCBI Taxonomy" id="13765"/>
    <lineage>
        <taxon>Eukaryota</taxon>
        <taxon>Metazoa</taxon>
        <taxon>Chordata</taxon>
        <taxon>Craniata</taxon>
        <taxon>Vertebrata</taxon>
        <taxon>Euteleostomi</taxon>
        <taxon>Actinopterygii</taxon>
        <taxon>Neopterygii</taxon>
        <taxon>Teleostei</taxon>
        <taxon>Neoteleostei</taxon>
        <taxon>Acanthomorphata</taxon>
        <taxon>Eupercaria</taxon>
        <taxon>Labriformes</taxon>
        <taxon>Labridae</taxon>
        <taxon>Xyrichtys</taxon>
    </lineage>
</organism>
<comment type="catalytic activity">
    <reaction evidence="16 17">
        <text>(6S)-5,6,7,8-tetrahydrofolyl-(gamma-L-Glu)(n) + L-glutamate + ATP = (6S)-5,6,7,8-tetrahydrofolyl-(gamma-L-Glu)(n+1) + ADP + phosphate + H(+)</text>
        <dbReference type="Rhea" id="RHEA:10580"/>
        <dbReference type="Rhea" id="RHEA-COMP:14738"/>
        <dbReference type="Rhea" id="RHEA-COMP:14740"/>
        <dbReference type="ChEBI" id="CHEBI:15378"/>
        <dbReference type="ChEBI" id="CHEBI:29985"/>
        <dbReference type="ChEBI" id="CHEBI:30616"/>
        <dbReference type="ChEBI" id="CHEBI:43474"/>
        <dbReference type="ChEBI" id="CHEBI:141005"/>
        <dbReference type="ChEBI" id="CHEBI:456216"/>
        <dbReference type="EC" id="6.3.2.17"/>
    </reaction>
</comment>
<comment type="pathway">
    <text evidence="4 17">Cofactor biosynthesis; tetrahydrofolylpolyglutamate biosynthesis.</text>
</comment>
<dbReference type="PIRSF" id="PIRSF038895">
    <property type="entry name" value="FPGS"/>
    <property type="match status" value="1"/>
</dbReference>
<comment type="cofactor">
    <cofactor evidence="17">
        <name>a monovalent cation</name>
        <dbReference type="ChEBI" id="CHEBI:60242"/>
    </cofactor>
    <text evidence="17">A monovalent cation.</text>
</comment>
<dbReference type="InterPro" id="IPR001645">
    <property type="entry name" value="Folylpolyglutamate_synth"/>
</dbReference>
<feature type="binding site" evidence="19">
    <location>
        <position position="170"/>
    </location>
    <ligand>
        <name>Mg(2+)</name>
        <dbReference type="ChEBI" id="CHEBI:18420"/>
        <label>1</label>
    </ligand>
</feature>
<dbReference type="GO" id="GO:0005829">
    <property type="term" value="C:cytosol"/>
    <property type="evidence" value="ECO:0007669"/>
    <property type="project" value="TreeGrafter"/>
</dbReference>
<reference evidence="20" key="1">
    <citation type="submission" date="2023-08" db="EMBL/GenBank/DDBJ databases">
        <authorList>
            <person name="Alioto T."/>
            <person name="Alioto T."/>
            <person name="Gomez Garrido J."/>
        </authorList>
    </citation>
    <scope>NUCLEOTIDE SEQUENCE</scope>
</reference>
<keyword evidence="9 19" id="KW-0479">Metal-binding</keyword>
<evidence type="ECO:0000256" key="15">
    <source>
        <dbReference type="ARBA" id="ARBA00023136"/>
    </source>
</evidence>
<evidence type="ECO:0000256" key="7">
    <source>
        <dbReference type="ARBA" id="ARBA00022563"/>
    </source>
</evidence>
<dbReference type="GO" id="GO:0005743">
    <property type="term" value="C:mitochondrial inner membrane"/>
    <property type="evidence" value="ECO:0007669"/>
    <property type="project" value="UniProtKB-SubCell"/>
</dbReference>
<dbReference type="InterPro" id="IPR036565">
    <property type="entry name" value="Mur-like_cat_sf"/>
</dbReference>
<dbReference type="GO" id="GO:0005759">
    <property type="term" value="C:mitochondrial matrix"/>
    <property type="evidence" value="ECO:0007669"/>
    <property type="project" value="UniProtKB-SubCell"/>
</dbReference>
<evidence type="ECO:0000313" key="21">
    <source>
        <dbReference type="Proteomes" id="UP001178508"/>
    </source>
</evidence>
<sequence>MVLGLPAAVNRTKTFQGAVCVLNSLQYKSSASERLHVRQENPGLQLQNMHGFLQRTGITVNELDKLNVIHVTGTKGKGSTCAFTERVLRGYGFKTGFYSSPHLVHVRERIRLNGRPISEQLFCKYFWETYEQLEDTKDNRGGSMPFYFQLLTLMAFHVFLQERVDVAVIEVGIGGQYDCTNIIRKPWVCGITSLELDHCSLLGDTLEKIAWQKAGIFKPGVPAFTVRQKAGPLRVLLHRAEDIRCPLWVCPELDQYETLVGPVHLGLTGEHQRSNASLALQLSNSWLQRHRARETGDDLSLALPSCRPGSQAAIFQPSSAMLEGLQETDWLGRNQKLSCGSVTYYLDGAHTTDSMQACVSWFRQETMHRDKTQGPGVRILLFNTTGERDSAALLRLLLPCQFDYALFCPNNTDSPANSSAAPHSSSECAATSRCRENLRIWQSLNTTFNQQHYHLVASSVSGSLVFPCILSALRWIRQRKHPQSVTPQSSESPHRLREGGQVSVLVTGSLYLVGGVLRHLEPSVDS</sequence>
<dbReference type="PANTHER" id="PTHR11136">
    <property type="entry name" value="FOLYLPOLYGLUTAMATE SYNTHASE-RELATED"/>
    <property type="match status" value="1"/>
</dbReference>
<dbReference type="Gene3D" id="3.40.1190.10">
    <property type="entry name" value="Mur-like, catalytic domain"/>
    <property type="match status" value="1"/>
</dbReference>
<dbReference type="InterPro" id="IPR023600">
    <property type="entry name" value="Folylpolyglutamate_synth_euk"/>
</dbReference>
<dbReference type="InterPro" id="IPR018109">
    <property type="entry name" value="Folylpolyglutamate_synth_CS"/>
</dbReference>
<feature type="binding site" evidence="19">
    <location>
        <position position="198"/>
    </location>
    <ligand>
        <name>Mg(2+)</name>
        <dbReference type="ChEBI" id="CHEBI:18420"/>
        <label>1</label>
    </ligand>
</feature>
<evidence type="ECO:0000256" key="1">
    <source>
        <dbReference type="ARBA" id="ARBA00004273"/>
    </source>
</evidence>
<comment type="similarity">
    <text evidence="5 17">Belongs to the folylpolyglutamate synthase family.</text>
</comment>
<evidence type="ECO:0000256" key="10">
    <source>
        <dbReference type="ARBA" id="ARBA00022741"/>
    </source>
</evidence>
<proteinExistence type="inferred from homology"/>
<keyword evidence="15" id="KW-0472">Membrane</keyword>
<dbReference type="AlphaFoldDB" id="A0AAV1G415"/>
<dbReference type="GO" id="GO:0005524">
    <property type="term" value="F:ATP binding"/>
    <property type="evidence" value="ECO:0007669"/>
    <property type="project" value="UniProtKB-KW"/>
</dbReference>
<keyword evidence="6" id="KW-0963">Cytoplasm</keyword>
<evidence type="ECO:0000256" key="17">
    <source>
        <dbReference type="PIRNR" id="PIRNR038895"/>
    </source>
</evidence>
<dbReference type="SUPFAM" id="SSF53623">
    <property type="entry name" value="MurD-like peptide ligases, catalytic domain"/>
    <property type="match status" value="1"/>
</dbReference>
<keyword evidence="7 17" id="KW-0554">One-carbon metabolism</keyword>
<dbReference type="InterPro" id="IPR036615">
    <property type="entry name" value="Mur_ligase_C_dom_sf"/>
</dbReference>